<feature type="domain" description="RRM" evidence="3">
    <location>
        <begin position="232"/>
        <end position="310"/>
    </location>
</feature>
<feature type="compositionally biased region" description="Basic and acidic residues" evidence="2">
    <location>
        <begin position="332"/>
        <end position="344"/>
    </location>
</feature>
<dbReference type="eggNOG" id="KOG4205">
    <property type="taxonomic scope" value="Eukaryota"/>
</dbReference>
<evidence type="ECO:0000259" key="3">
    <source>
        <dbReference type="PROSITE" id="PS50102"/>
    </source>
</evidence>
<evidence type="ECO:0000313" key="5">
    <source>
        <dbReference type="Proteomes" id="UP000002630"/>
    </source>
</evidence>
<reference evidence="4 5" key="1">
    <citation type="journal article" date="2010" name="Nature">
        <title>The Ectocarpus genome and the independent evolution of multicellularity in brown algae.</title>
        <authorList>
            <person name="Cock J.M."/>
            <person name="Sterck L."/>
            <person name="Rouze P."/>
            <person name="Scornet D."/>
            <person name="Allen A.E."/>
            <person name="Amoutzias G."/>
            <person name="Anthouard V."/>
            <person name="Artiguenave F."/>
            <person name="Aury J.M."/>
            <person name="Badger J.H."/>
            <person name="Beszteri B."/>
            <person name="Billiau K."/>
            <person name="Bonnet E."/>
            <person name="Bothwell J.H."/>
            <person name="Bowler C."/>
            <person name="Boyen C."/>
            <person name="Brownlee C."/>
            <person name="Carrano C.J."/>
            <person name="Charrier B."/>
            <person name="Cho G.Y."/>
            <person name="Coelho S.M."/>
            <person name="Collen J."/>
            <person name="Corre E."/>
            <person name="Da Silva C."/>
            <person name="Delage L."/>
            <person name="Delaroque N."/>
            <person name="Dittami S.M."/>
            <person name="Doulbeau S."/>
            <person name="Elias M."/>
            <person name="Farnham G."/>
            <person name="Gachon C.M."/>
            <person name="Gschloessl B."/>
            <person name="Heesch S."/>
            <person name="Jabbari K."/>
            <person name="Jubin C."/>
            <person name="Kawai H."/>
            <person name="Kimura K."/>
            <person name="Kloareg B."/>
            <person name="Kupper F.C."/>
            <person name="Lang D."/>
            <person name="Le Bail A."/>
            <person name="Leblanc C."/>
            <person name="Lerouge P."/>
            <person name="Lohr M."/>
            <person name="Lopez P.J."/>
            <person name="Martens C."/>
            <person name="Maumus F."/>
            <person name="Michel G."/>
            <person name="Miranda-Saavedra D."/>
            <person name="Morales J."/>
            <person name="Moreau H."/>
            <person name="Motomura T."/>
            <person name="Nagasato C."/>
            <person name="Napoli C.A."/>
            <person name="Nelson D.R."/>
            <person name="Nyvall-Collen P."/>
            <person name="Peters A.F."/>
            <person name="Pommier C."/>
            <person name="Potin P."/>
            <person name="Poulain J."/>
            <person name="Quesneville H."/>
            <person name="Read B."/>
            <person name="Rensing S.A."/>
            <person name="Ritter A."/>
            <person name="Rousvoal S."/>
            <person name="Samanta M."/>
            <person name="Samson G."/>
            <person name="Schroeder D.C."/>
            <person name="Segurens B."/>
            <person name="Strittmatter M."/>
            <person name="Tonon T."/>
            <person name="Tregear J.W."/>
            <person name="Valentin K."/>
            <person name="von Dassow P."/>
            <person name="Yamagishi T."/>
            <person name="Van de Peer Y."/>
            <person name="Wincker P."/>
        </authorList>
    </citation>
    <scope>NUCLEOTIDE SEQUENCE [LARGE SCALE GENOMIC DNA]</scope>
    <source>
        <strain evidence="5">Ec32 / CCAP1310/4</strain>
    </source>
</reference>
<dbReference type="InParanoid" id="D8LJ02"/>
<dbReference type="STRING" id="2880.D8LJ02"/>
<keyword evidence="5" id="KW-1185">Reference proteome</keyword>
<feature type="compositionally biased region" description="Gly residues" evidence="2">
    <location>
        <begin position="180"/>
        <end position="190"/>
    </location>
</feature>
<gene>
    <name evidence="4" type="ORF">Esi_0023_0153</name>
</gene>
<organism evidence="4 5">
    <name type="scientific">Ectocarpus siliculosus</name>
    <name type="common">Brown alga</name>
    <name type="synonym">Conferva siliculosa</name>
    <dbReference type="NCBI Taxonomy" id="2880"/>
    <lineage>
        <taxon>Eukaryota</taxon>
        <taxon>Sar</taxon>
        <taxon>Stramenopiles</taxon>
        <taxon>Ochrophyta</taxon>
        <taxon>PX clade</taxon>
        <taxon>Phaeophyceae</taxon>
        <taxon>Ectocarpales</taxon>
        <taxon>Ectocarpaceae</taxon>
        <taxon>Ectocarpus</taxon>
    </lineage>
</organism>
<dbReference type="GO" id="GO:0003729">
    <property type="term" value="F:mRNA binding"/>
    <property type="evidence" value="ECO:0007669"/>
    <property type="project" value="TreeGrafter"/>
</dbReference>
<dbReference type="SUPFAM" id="SSF54928">
    <property type="entry name" value="RNA-binding domain, RBD"/>
    <property type="match status" value="3"/>
</dbReference>
<evidence type="ECO:0000256" key="2">
    <source>
        <dbReference type="SAM" id="MobiDB-lite"/>
    </source>
</evidence>
<dbReference type="Gene3D" id="3.30.70.330">
    <property type="match status" value="3"/>
</dbReference>
<dbReference type="GO" id="GO:1990904">
    <property type="term" value="C:ribonucleoprotein complex"/>
    <property type="evidence" value="ECO:0007669"/>
    <property type="project" value="TreeGrafter"/>
</dbReference>
<dbReference type="InterPro" id="IPR035979">
    <property type="entry name" value="RBD_domain_sf"/>
</dbReference>
<protein>
    <submittedName>
        <fullName evidence="4">Polyadenylate binding protein</fullName>
    </submittedName>
</protein>
<evidence type="ECO:0000313" key="4">
    <source>
        <dbReference type="EMBL" id="CBN76886.1"/>
    </source>
</evidence>
<feature type="domain" description="RRM" evidence="3">
    <location>
        <begin position="94"/>
        <end position="177"/>
    </location>
</feature>
<feature type="compositionally biased region" description="Gly residues" evidence="2">
    <location>
        <begin position="198"/>
        <end position="213"/>
    </location>
</feature>
<dbReference type="CDD" id="cd00590">
    <property type="entry name" value="RRM_SF"/>
    <property type="match status" value="2"/>
</dbReference>
<dbReference type="EMBL" id="FN649733">
    <property type="protein sequence ID" value="CBN76886.1"/>
    <property type="molecule type" value="Genomic_DNA"/>
</dbReference>
<dbReference type="AlphaFoldDB" id="D8LJ02"/>
<dbReference type="InterPro" id="IPR000504">
    <property type="entry name" value="RRM_dom"/>
</dbReference>
<dbReference type="PROSITE" id="PS50102">
    <property type="entry name" value="RRM"/>
    <property type="match status" value="3"/>
</dbReference>
<dbReference type="SMART" id="SM00360">
    <property type="entry name" value="RRM"/>
    <property type="match status" value="3"/>
</dbReference>
<dbReference type="InterPro" id="IPR039539">
    <property type="entry name" value="Ras_GTPase_bind_prot"/>
</dbReference>
<dbReference type="GO" id="GO:0005829">
    <property type="term" value="C:cytosol"/>
    <property type="evidence" value="ECO:0007669"/>
    <property type="project" value="TreeGrafter"/>
</dbReference>
<feature type="domain" description="RRM" evidence="3">
    <location>
        <begin position="7"/>
        <end position="78"/>
    </location>
</feature>
<dbReference type="InterPro" id="IPR012677">
    <property type="entry name" value="Nucleotide-bd_a/b_plait_sf"/>
</dbReference>
<name>D8LJ02_ECTSI</name>
<feature type="region of interest" description="Disordered" evidence="2">
    <location>
        <begin position="167"/>
        <end position="229"/>
    </location>
</feature>
<dbReference type="EMBL" id="FN648409">
    <property type="protein sequence ID" value="CBN76886.1"/>
    <property type="molecule type" value="Genomic_DNA"/>
</dbReference>
<dbReference type="Proteomes" id="UP000002630">
    <property type="component" value="Linkage Group LG08"/>
</dbReference>
<feature type="region of interest" description="Disordered" evidence="2">
    <location>
        <begin position="302"/>
        <end position="344"/>
    </location>
</feature>
<dbReference type="PANTHER" id="PTHR10693">
    <property type="entry name" value="RAS GTPASE-ACTIVATING PROTEIN-BINDING PROTEIN"/>
    <property type="match status" value="1"/>
</dbReference>
<keyword evidence="1" id="KW-0694">RNA-binding</keyword>
<dbReference type="OrthoDB" id="1879688at2759"/>
<proteinExistence type="predicted"/>
<accession>D8LJ02</accession>
<evidence type="ECO:0000256" key="1">
    <source>
        <dbReference type="PROSITE-ProRule" id="PRU00176"/>
    </source>
</evidence>
<dbReference type="Pfam" id="PF00076">
    <property type="entry name" value="RRM_1"/>
    <property type="match status" value="2"/>
</dbReference>
<dbReference type="PANTHER" id="PTHR10693:SF20">
    <property type="entry name" value="AT27578P"/>
    <property type="match status" value="1"/>
</dbReference>
<sequence length="344" mass="37177">MAELASCTIYIKGIATTATEADVRDACSQYGNITDVAIPEGKDFCFVEFAEEAQAQAAAETGGFDVCGAHATVEMRKPRRGRRERATVPEGTSTSIYIPGLPDSADKEAIRNLFTGLFEAQRVDLRQRQDGSRYAFVEFGDCTHVQEIMASGPFTLDDQTLELEERTSVARVRAPRKQNEGGGEANGGGRTRNRGRRGGGGGGGEGGEYGGGENGEEGGEGRGRRVPPVAENSVYIKGFPDTTTEDDIRAEFSQYGDITSVILRVKHIGDDIRTWAFVEYGAPEMVEPAIAGSESLELGGVPCTVEARKSTPTPRSEYGGGGRNRRYGGRRPRGDRGDRKREEY</sequence>